<comment type="subcellular location">
    <subcellularLocation>
        <location evidence="1">Membrane</location>
        <topology evidence="1">Multi-pass membrane protein</topology>
    </subcellularLocation>
</comment>
<dbReference type="Proteomes" id="UP001634394">
    <property type="component" value="Unassembled WGS sequence"/>
</dbReference>
<evidence type="ECO:0000256" key="2">
    <source>
        <dbReference type="ARBA" id="ARBA00022692"/>
    </source>
</evidence>
<name>A0ABD3XLI4_SINWO</name>
<dbReference type="Gene3D" id="1.10.1450.10">
    <property type="entry name" value="Tetraspanin"/>
    <property type="match status" value="1"/>
</dbReference>
<dbReference type="InterPro" id="IPR018499">
    <property type="entry name" value="Tetraspanin/Peripherin"/>
</dbReference>
<keyword evidence="4 5" id="KW-0472">Membrane</keyword>
<dbReference type="EMBL" id="JBJQND010000002">
    <property type="protein sequence ID" value="KAL3887000.1"/>
    <property type="molecule type" value="Genomic_DNA"/>
</dbReference>
<organism evidence="6 7">
    <name type="scientific">Sinanodonta woodiana</name>
    <name type="common">Chinese pond mussel</name>
    <name type="synonym">Anodonta woodiana</name>
    <dbReference type="NCBI Taxonomy" id="1069815"/>
    <lineage>
        <taxon>Eukaryota</taxon>
        <taxon>Metazoa</taxon>
        <taxon>Spiralia</taxon>
        <taxon>Lophotrochozoa</taxon>
        <taxon>Mollusca</taxon>
        <taxon>Bivalvia</taxon>
        <taxon>Autobranchia</taxon>
        <taxon>Heteroconchia</taxon>
        <taxon>Palaeoheterodonta</taxon>
        <taxon>Unionida</taxon>
        <taxon>Unionoidea</taxon>
        <taxon>Unionidae</taxon>
        <taxon>Unioninae</taxon>
        <taxon>Sinanodonta</taxon>
    </lineage>
</organism>
<evidence type="ECO:0000256" key="3">
    <source>
        <dbReference type="ARBA" id="ARBA00022989"/>
    </source>
</evidence>
<evidence type="ECO:0000313" key="7">
    <source>
        <dbReference type="Proteomes" id="UP001634394"/>
    </source>
</evidence>
<feature type="transmembrane region" description="Helical" evidence="5">
    <location>
        <begin position="269"/>
        <end position="290"/>
    </location>
</feature>
<keyword evidence="3 5" id="KW-1133">Transmembrane helix</keyword>
<sequence length="442" mass="50211">MRKYRWYQNDLQSKQKNDKMAVGIPLENKSHLYKRIAAMCTKERLTESPLLTGTCIVRYDQNMADSYIGYASFQKALESANYSVLTPSSLNIGETLDVICIVFIVIGVLFILLGMMGIIGAFVRLKSLLITYAVVLLVLVVLELICVLLVTTLRGKLEGWIKDGLKDSIRNNYSGITGNDTDTLRWNVIMHSFQCCGVDTYTDFRTLHALKWSLDVEVDSIVTGKQIPYACCKIKNDKDCVLSPKITTAFIETGCYQVMRNWVTNNTGVIVALGVIILLTELVLVVLAFVRCCFLQKKAHEKDGEMDPILTYKLPQVHLVSRNRDRVNPSDVFMNPVYDGPTIPDESIEIYPPRRSRELLNHYNEPRDTYNTDIYERDSYTDSLSQIESSLREPSQMSYEPGLSSDYPYAKAIKRELRTQYPERTAVDKRSAYFGAPPSENC</sequence>
<keyword evidence="2 5" id="KW-0812">Transmembrane</keyword>
<reference evidence="6 7" key="1">
    <citation type="submission" date="2024-11" db="EMBL/GenBank/DDBJ databases">
        <title>Chromosome-level genome assembly of the freshwater bivalve Anodonta woodiana.</title>
        <authorList>
            <person name="Chen X."/>
        </authorList>
    </citation>
    <scope>NUCLEOTIDE SEQUENCE [LARGE SCALE GENOMIC DNA]</scope>
    <source>
        <strain evidence="6">MN2024</strain>
        <tissue evidence="6">Gills</tissue>
    </source>
</reference>
<dbReference type="Pfam" id="PF00335">
    <property type="entry name" value="Tetraspanin"/>
    <property type="match status" value="1"/>
</dbReference>
<keyword evidence="7" id="KW-1185">Reference proteome</keyword>
<dbReference type="InterPro" id="IPR008952">
    <property type="entry name" value="Tetraspanin_EC2_sf"/>
</dbReference>
<evidence type="ECO:0000256" key="1">
    <source>
        <dbReference type="ARBA" id="ARBA00004141"/>
    </source>
</evidence>
<dbReference type="PRINTS" id="PR00259">
    <property type="entry name" value="TMFOUR"/>
</dbReference>
<dbReference type="GO" id="GO:0016020">
    <property type="term" value="C:membrane"/>
    <property type="evidence" value="ECO:0007669"/>
    <property type="project" value="UniProtKB-SubCell"/>
</dbReference>
<evidence type="ECO:0000313" key="6">
    <source>
        <dbReference type="EMBL" id="KAL3887000.1"/>
    </source>
</evidence>
<accession>A0ABD3XLI4</accession>
<protein>
    <recommendedName>
        <fullName evidence="8">Tetraspanin</fullName>
    </recommendedName>
</protein>
<evidence type="ECO:0000256" key="4">
    <source>
        <dbReference type="ARBA" id="ARBA00023136"/>
    </source>
</evidence>
<feature type="transmembrane region" description="Helical" evidence="5">
    <location>
        <begin position="98"/>
        <end position="123"/>
    </location>
</feature>
<proteinExistence type="predicted"/>
<dbReference type="AlphaFoldDB" id="A0ABD3XLI4"/>
<dbReference type="PANTHER" id="PTHR19282:SF477">
    <property type="entry name" value="TETRASPANIN"/>
    <property type="match status" value="1"/>
</dbReference>
<comment type="caution">
    <text evidence="6">The sequence shown here is derived from an EMBL/GenBank/DDBJ whole genome shotgun (WGS) entry which is preliminary data.</text>
</comment>
<evidence type="ECO:0008006" key="8">
    <source>
        <dbReference type="Google" id="ProtNLM"/>
    </source>
</evidence>
<dbReference type="PANTHER" id="PTHR19282">
    <property type="entry name" value="TETRASPANIN"/>
    <property type="match status" value="1"/>
</dbReference>
<feature type="transmembrane region" description="Helical" evidence="5">
    <location>
        <begin position="129"/>
        <end position="153"/>
    </location>
</feature>
<evidence type="ECO:0000256" key="5">
    <source>
        <dbReference type="SAM" id="Phobius"/>
    </source>
</evidence>
<gene>
    <name evidence="6" type="ORF">ACJMK2_026956</name>
</gene>
<dbReference type="SUPFAM" id="SSF48652">
    <property type="entry name" value="Tetraspanin"/>
    <property type="match status" value="1"/>
</dbReference>